<feature type="binding site" evidence="9">
    <location>
        <position position="46"/>
    </location>
    <ligand>
        <name>FAD</name>
        <dbReference type="ChEBI" id="CHEBI:57692"/>
    </ligand>
</feature>
<comment type="caution">
    <text evidence="12">The sequence shown here is derived from an EMBL/GenBank/DDBJ whole genome shotgun (WGS) entry which is preliminary data.</text>
</comment>
<keyword evidence="6 10" id="KW-0521">NADP</keyword>
<feature type="binding site" evidence="10">
    <location>
        <position position="373"/>
    </location>
    <ligand>
        <name>NADP(+)</name>
        <dbReference type="ChEBI" id="CHEBI:58349"/>
    </ligand>
</feature>
<dbReference type="Proteomes" id="UP000618733">
    <property type="component" value="Unassembled WGS sequence"/>
</dbReference>
<dbReference type="EC" id="1.18.1.2" evidence="3"/>
<evidence type="ECO:0000256" key="8">
    <source>
        <dbReference type="ARBA" id="ARBA00047776"/>
    </source>
</evidence>
<keyword evidence="7" id="KW-0560">Oxidoreductase</keyword>
<dbReference type="Gene3D" id="3.50.50.60">
    <property type="entry name" value="FAD/NAD(P)-binding domain"/>
    <property type="match status" value="1"/>
</dbReference>
<reference evidence="12" key="1">
    <citation type="submission" date="2020-12" db="EMBL/GenBank/DDBJ databases">
        <title>Leucobacter sp. CAS2, isolated from Chromium sludge.</title>
        <authorList>
            <person name="Xu Z."/>
        </authorList>
    </citation>
    <scope>NUCLEOTIDE SEQUENCE</scope>
    <source>
        <strain evidence="12">CSA2</strain>
    </source>
</reference>
<feature type="binding site" evidence="10">
    <location>
        <position position="208"/>
    </location>
    <ligand>
        <name>NADP(+)</name>
        <dbReference type="ChEBI" id="CHEBI:58349"/>
    </ligand>
</feature>
<dbReference type="InterPro" id="IPR055275">
    <property type="entry name" value="Ferredox_Rdtase"/>
</dbReference>
<evidence type="ECO:0000256" key="9">
    <source>
        <dbReference type="PIRSR" id="PIRSR000362-1"/>
    </source>
</evidence>
<keyword evidence="13" id="KW-1185">Reference proteome</keyword>
<dbReference type="InterPro" id="IPR023753">
    <property type="entry name" value="FAD/NAD-binding_dom"/>
</dbReference>
<protein>
    <recommendedName>
        <fullName evidence="3">ferredoxin--NADP(+) reductase</fullName>
        <ecNumber evidence="3">1.18.1.2</ecNumber>
    </recommendedName>
</protein>
<feature type="domain" description="FAD/NAD(P)-binding" evidence="11">
    <location>
        <begin position="6"/>
        <end position="168"/>
    </location>
</feature>
<feature type="binding site" evidence="10">
    <location>
        <begin position="152"/>
        <end position="155"/>
    </location>
    <ligand>
        <name>NADP(+)</name>
        <dbReference type="ChEBI" id="CHEBI:58349"/>
    </ligand>
</feature>
<dbReference type="AlphaFoldDB" id="A0A934QE64"/>
<sequence>MSETMRLAIVGAGPAGIYAADLLKKAERDFEVEIDLFEQLPAPYGLVRYGVSPDHPRIKGIIGALRDVLDSGVIRYFGNVRYGVDVTLDDLKKHYNAVIFATGAIRDAGLDIPGIDAEGSYGAAPFVSWFDGHPDVPRTWPLEAREVGVIGNGNVALDISRMLIKHAEDLLPTEIPANVHAGLDANPIEELHLFGRRGPKYVKFTPLELRELGEVRDVDMIVDERDFDIEDAYADEVLAKNKQVIVISRIMDKWRAEQKEREASGERASRRLHMHFWSKPVEVVVEDGRVAGLKIERTAPDGQGGVVDTGEFEVIPMQSLYRAIGYFGSPLDEIPFDEQRGVIPNAQGRVQDLSGEQIPGIYATGWIKRGPVGLIGHTKSDAMETLECLMEDRASWWKPEVTDSEAIPALLHERNVPYTTIEGWHRLDEHELALGEAEGRTRIKVVPRDEMTRVSRGE</sequence>
<evidence type="ECO:0000256" key="10">
    <source>
        <dbReference type="PIRSR" id="PIRSR000362-2"/>
    </source>
</evidence>
<evidence type="ECO:0000259" key="11">
    <source>
        <dbReference type="Pfam" id="PF07992"/>
    </source>
</evidence>
<dbReference type="SUPFAM" id="SSF51971">
    <property type="entry name" value="Nucleotide-binding domain"/>
    <property type="match status" value="1"/>
</dbReference>
<feature type="binding site" evidence="9">
    <location>
        <begin position="373"/>
        <end position="375"/>
    </location>
    <ligand>
        <name>FAD</name>
        <dbReference type="ChEBI" id="CHEBI:57692"/>
    </ligand>
</feature>
<dbReference type="InterPro" id="IPR021163">
    <property type="entry name" value="Ferredox_Rdtase_adrenod"/>
</dbReference>
<evidence type="ECO:0000256" key="4">
    <source>
        <dbReference type="ARBA" id="ARBA00022630"/>
    </source>
</evidence>
<dbReference type="Gene3D" id="3.40.50.720">
    <property type="entry name" value="NAD(P)-binding Rossmann-like Domain"/>
    <property type="match status" value="1"/>
</dbReference>
<comment type="cofactor">
    <cofactor evidence="1 9">
        <name>FAD</name>
        <dbReference type="ChEBI" id="CHEBI:57692"/>
    </cofactor>
</comment>
<dbReference type="PIRSF" id="PIRSF000362">
    <property type="entry name" value="FNR"/>
    <property type="match status" value="1"/>
</dbReference>
<evidence type="ECO:0000256" key="3">
    <source>
        <dbReference type="ARBA" id="ARBA00013223"/>
    </source>
</evidence>
<gene>
    <name evidence="12" type="ORF">JD292_09130</name>
</gene>
<dbReference type="PANTHER" id="PTHR48467:SF1">
    <property type="entry name" value="GLUTAMATE SYNTHASE 1 [NADH], CHLOROPLASTIC-LIKE"/>
    <property type="match status" value="1"/>
</dbReference>
<evidence type="ECO:0000256" key="5">
    <source>
        <dbReference type="ARBA" id="ARBA00022827"/>
    </source>
</evidence>
<evidence type="ECO:0000313" key="12">
    <source>
        <dbReference type="EMBL" id="MBK0422236.1"/>
    </source>
</evidence>
<keyword evidence="5 9" id="KW-0274">FAD</keyword>
<comment type="catalytic activity">
    <reaction evidence="8">
        <text>2 reduced [2Fe-2S]-[ferredoxin] + NADP(+) + H(+) = 2 oxidized [2Fe-2S]-[ferredoxin] + NADPH</text>
        <dbReference type="Rhea" id="RHEA:20125"/>
        <dbReference type="Rhea" id="RHEA-COMP:10000"/>
        <dbReference type="Rhea" id="RHEA-COMP:10001"/>
        <dbReference type="ChEBI" id="CHEBI:15378"/>
        <dbReference type="ChEBI" id="CHEBI:33737"/>
        <dbReference type="ChEBI" id="CHEBI:33738"/>
        <dbReference type="ChEBI" id="CHEBI:57783"/>
        <dbReference type="ChEBI" id="CHEBI:58349"/>
        <dbReference type="EC" id="1.18.1.2"/>
    </reaction>
</comment>
<feature type="binding site" evidence="9">
    <location>
        <position position="38"/>
    </location>
    <ligand>
        <name>FAD</name>
        <dbReference type="ChEBI" id="CHEBI:57692"/>
    </ligand>
</feature>
<feature type="binding site" evidence="9">
    <location>
        <position position="366"/>
    </location>
    <ligand>
        <name>FAD</name>
        <dbReference type="ChEBI" id="CHEBI:57692"/>
    </ligand>
</feature>
<feature type="binding site" evidence="9">
    <location>
        <position position="15"/>
    </location>
    <ligand>
        <name>FAD</name>
        <dbReference type="ChEBI" id="CHEBI:57692"/>
    </ligand>
</feature>
<dbReference type="EMBL" id="JAEHOI010000008">
    <property type="protein sequence ID" value="MBK0422236.1"/>
    <property type="molecule type" value="Genomic_DNA"/>
</dbReference>
<dbReference type="Pfam" id="PF07992">
    <property type="entry name" value="Pyr_redox_2"/>
    <property type="match status" value="1"/>
</dbReference>
<organism evidence="12 13">
    <name type="scientific">Leucobacter edaphi</name>
    <dbReference type="NCBI Taxonomy" id="2796472"/>
    <lineage>
        <taxon>Bacteria</taxon>
        <taxon>Bacillati</taxon>
        <taxon>Actinomycetota</taxon>
        <taxon>Actinomycetes</taxon>
        <taxon>Micrococcales</taxon>
        <taxon>Microbacteriaceae</taxon>
        <taxon>Leucobacter</taxon>
    </lineage>
</organism>
<evidence type="ECO:0000256" key="1">
    <source>
        <dbReference type="ARBA" id="ARBA00001974"/>
    </source>
</evidence>
<name>A0A934QE64_9MICO</name>
<comment type="similarity">
    <text evidence="2">Belongs to the ferredoxin--NADP reductase type 1 family.</text>
</comment>
<accession>A0A934QE64</accession>
<dbReference type="GO" id="GO:0004324">
    <property type="term" value="F:ferredoxin-NADP+ reductase activity"/>
    <property type="evidence" value="ECO:0007669"/>
    <property type="project" value="UniProtKB-EC"/>
</dbReference>
<keyword evidence="4" id="KW-0285">Flavoprotein</keyword>
<dbReference type="InterPro" id="IPR036188">
    <property type="entry name" value="FAD/NAD-bd_sf"/>
</dbReference>
<dbReference type="RefSeq" id="WP_200132443.1">
    <property type="nucleotide sequence ID" value="NZ_JAEHOI010000008.1"/>
</dbReference>
<proteinExistence type="inferred from homology"/>
<evidence type="ECO:0000256" key="6">
    <source>
        <dbReference type="ARBA" id="ARBA00022857"/>
    </source>
</evidence>
<evidence type="ECO:0000313" key="13">
    <source>
        <dbReference type="Proteomes" id="UP000618733"/>
    </source>
</evidence>
<feature type="binding site" evidence="10">
    <location>
        <begin position="196"/>
        <end position="197"/>
    </location>
    <ligand>
        <name>NADP(+)</name>
        <dbReference type="ChEBI" id="CHEBI:58349"/>
    </ligand>
</feature>
<evidence type="ECO:0000256" key="2">
    <source>
        <dbReference type="ARBA" id="ARBA00008312"/>
    </source>
</evidence>
<dbReference type="PRINTS" id="PR00419">
    <property type="entry name" value="ADXRDTASE"/>
</dbReference>
<dbReference type="PANTHER" id="PTHR48467">
    <property type="entry name" value="GLUTAMATE SYNTHASE 1 [NADH], CHLOROPLASTIC-LIKE"/>
    <property type="match status" value="1"/>
</dbReference>
<evidence type="ECO:0000256" key="7">
    <source>
        <dbReference type="ARBA" id="ARBA00023002"/>
    </source>
</evidence>